<dbReference type="AlphaFoldDB" id="A0A1R2B2P1"/>
<dbReference type="Proteomes" id="UP000187209">
    <property type="component" value="Unassembled WGS sequence"/>
</dbReference>
<reference evidence="1 2" key="1">
    <citation type="submission" date="2016-11" db="EMBL/GenBank/DDBJ databases">
        <title>The macronuclear genome of Stentor coeruleus: a giant cell with tiny introns.</title>
        <authorList>
            <person name="Slabodnick M."/>
            <person name="Ruby J.G."/>
            <person name="Reiff S.B."/>
            <person name="Swart E.C."/>
            <person name="Gosai S."/>
            <person name="Prabakaran S."/>
            <person name="Witkowska E."/>
            <person name="Larue G.E."/>
            <person name="Fisher S."/>
            <person name="Freeman R.M."/>
            <person name="Gunawardena J."/>
            <person name="Chu W."/>
            <person name="Stover N.A."/>
            <person name="Gregory B.D."/>
            <person name="Nowacki M."/>
            <person name="Derisi J."/>
            <person name="Roy S.W."/>
            <person name="Marshall W.F."/>
            <person name="Sood P."/>
        </authorList>
    </citation>
    <scope>NUCLEOTIDE SEQUENCE [LARGE SCALE GENOMIC DNA]</scope>
    <source>
        <strain evidence="1">WM001</strain>
    </source>
</reference>
<sequence>MEDKINLSVYKQVPHSAKNYKNLSTDSSNYTSKYQDKIDSNGNFTEASHLIYQNNKPKVSLSRIPRNSIRYLKEIHTKIVENSSKRKKSSKLSEDNFPEKNCQEYKQTNYRDKIEGSPKVGFYIKSRGFSQIIDEKPCKFSDIAWNFTRRNGQKDFKKQDLEIISKKKLVRIVPARFLPICQVKKYRIVVRKHVPHRTVKNDLRLITENTQEITFKRVLVDKTNRSQMEMTEKYSFLRDSNEESWGWRTPKYTEN</sequence>
<comment type="caution">
    <text evidence="1">The sequence shown here is derived from an EMBL/GenBank/DDBJ whole genome shotgun (WGS) entry which is preliminary data.</text>
</comment>
<proteinExistence type="predicted"/>
<dbReference type="EMBL" id="MPUH01001027">
    <property type="protein sequence ID" value="OMJ71054.1"/>
    <property type="molecule type" value="Genomic_DNA"/>
</dbReference>
<keyword evidence="2" id="KW-1185">Reference proteome</keyword>
<accession>A0A1R2B2P1</accession>
<evidence type="ECO:0000313" key="1">
    <source>
        <dbReference type="EMBL" id="OMJ71054.1"/>
    </source>
</evidence>
<protein>
    <submittedName>
        <fullName evidence="1">Uncharacterized protein</fullName>
    </submittedName>
</protein>
<gene>
    <name evidence="1" type="ORF">SteCoe_30833</name>
</gene>
<organism evidence="1 2">
    <name type="scientific">Stentor coeruleus</name>
    <dbReference type="NCBI Taxonomy" id="5963"/>
    <lineage>
        <taxon>Eukaryota</taxon>
        <taxon>Sar</taxon>
        <taxon>Alveolata</taxon>
        <taxon>Ciliophora</taxon>
        <taxon>Postciliodesmatophora</taxon>
        <taxon>Heterotrichea</taxon>
        <taxon>Heterotrichida</taxon>
        <taxon>Stentoridae</taxon>
        <taxon>Stentor</taxon>
    </lineage>
</organism>
<name>A0A1R2B2P1_9CILI</name>
<evidence type="ECO:0000313" key="2">
    <source>
        <dbReference type="Proteomes" id="UP000187209"/>
    </source>
</evidence>